<feature type="chain" id="PRO_5003684580" evidence="2">
    <location>
        <begin position="29"/>
        <end position="703"/>
    </location>
</feature>
<dbReference type="STRING" id="926566.Terro_0123"/>
<dbReference type="PANTHER" id="PTHR39207:SF1">
    <property type="entry name" value="ALPHA-GLUCURONIDASE A"/>
    <property type="match status" value="1"/>
</dbReference>
<dbReference type="Pfam" id="PF07477">
    <property type="entry name" value="Glyco_hydro_67C"/>
    <property type="match status" value="1"/>
</dbReference>
<dbReference type="Proteomes" id="UP000006056">
    <property type="component" value="Chromosome"/>
</dbReference>
<dbReference type="PATRIC" id="fig|926566.3.peg.126"/>
<dbReference type="AlphaFoldDB" id="I3ZB56"/>
<dbReference type="GO" id="GO:0005576">
    <property type="term" value="C:extracellular region"/>
    <property type="evidence" value="ECO:0007669"/>
    <property type="project" value="InterPro"/>
</dbReference>
<organism evidence="5 6">
    <name type="scientific">Terriglobus roseus (strain DSM 18391 / NRRL B-41598 / KBS 63)</name>
    <dbReference type="NCBI Taxonomy" id="926566"/>
    <lineage>
        <taxon>Bacteria</taxon>
        <taxon>Pseudomonadati</taxon>
        <taxon>Acidobacteriota</taxon>
        <taxon>Terriglobia</taxon>
        <taxon>Terriglobales</taxon>
        <taxon>Acidobacteriaceae</taxon>
        <taxon>Terriglobus</taxon>
    </lineage>
</organism>
<dbReference type="eggNOG" id="COG3661">
    <property type="taxonomic scope" value="Bacteria"/>
</dbReference>
<keyword evidence="1" id="KW-0378">Hydrolase</keyword>
<dbReference type="EMBL" id="CP003379">
    <property type="protein sequence ID" value="AFL86474.1"/>
    <property type="molecule type" value="Genomic_DNA"/>
</dbReference>
<dbReference type="InterPro" id="IPR005154">
    <property type="entry name" value="Glyco_hydro_67_aGlcAse_N"/>
</dbReference>
<keyword evidence="6" id="KW-1185">Reference proteome</keyword>
<dbReference type="GO" id="GO:0045493">
    <property type="term" value="P:xylan catabolic process"/>
    <property type="evidence" value="ECO:0007669"/>
    <property type="project" value="InterPro"/>
</dbReference>
<dbReference type="SUPFAM" id="SSF55545">
    <property type="entry name" value="beta-N-acetylhexosaminidase-like domain"/>
    <property type="match status" value="1"/>
</dbReference>
<evidence type="ECO:0000256" key="1">
    <source>
        <dbReference type="ARBA" id="ARBA00022801"/>
    </source>
</evidence>
<dbReference type="PROSITE" id="PS51257">
    <property type="entry name" value="PROKAR_LIPOPROTEIN"/>
    <property type="match status" value="1"/>
</dbReference>
<dbReference type="GO" id="GO:0046559">
    <property type="term" value="F:alpha-glucuronidase activity"/>
    <property type="evidence" value="ECO:0007669"/>
    <property type="project" value="InterPro"/>
</dbReference>
<dbReference type="SUPFAM" id="SSF51445">
    <property type="entry name" value="(Trans)glycosidases"/>
    <property type="match status" value="1"/>
</dbReference>
<dbReference type="PANTHER" id="PTHR39207">
    <property type="entry name" value="ALPHA-GLUCURONIDASE A"/>
    <property type="match status" value="1"/>
</dbReference>
<dbReference type="InterPro" id="IPR011099">
    <property type="entry name" value="Glyco_hydro_67_C"/>
</dbReference>
<evidence type="ECO:0000313" key="5">
    <source>
        <dbReference type="EMBL" id="AFL86474.1"/>
    </source>
</evidence>
<dbReference type="HOGENOM" id="CLU_392276_0_0_0"/>
<accession>I3ZB56</accession>
<dbReference type="InterPro" id="IPR029018">
    <property type="entry name" value="Hex-like_dom2"/>
</dbReference>
<evidence type="ECO:0000256" key="2">
    <source>
        <dbReference type="SAM" id="SignalP"/>
    </source>
</evidence>
<dbReference type="InterPro" id="IPR017853">
    <property type="entry name" value="GH"/>
</dbReference>
<sequence length="703" mass="75736">MQRLVQRGRVAAVCVAWLMAATSCLSQAAQTSVQASLPSAPVGWLRYAIPPDPPRYHDMPHAVVVLGDAAGQPALEETEAADELDRGLGHMVAGTDMLLHRFDPRVDAIVLGTTDAVHRARLGRLPGWTEKALPEEGFRIVHLRRGIRHWWILQGGSPRAELWAAYRFAALVAADQQLPDELVESPKIANRILGMDWQSGRLAGEVRETARLMASVGLNGLSVRGTDDRALEPLARTMRSFGIHVWAETAARELMPIGRGASELGVVREAVVPWSPMSGLGSPEFGRGGAQVAEFPLAPGGVRMPVLPMESWQQALQTPERPAGTLLDAVAGTGVVGRLEPGAADVLLANPLLQANLYAFGRMAWAPSLTPERAMDEWARQTWGNDARVFAVAKSVVLESAAAYVALVSPFGLTPLVNAAGDGPRMTDAAALADGRGIGAEREGAVKGYPEVFAAELGDAARVPDRWLLAVHRVPYTATLRSGKTVAQGFYDAHFAGASQAANALDAWEQTRELVERGLLDGERYGVMHGLLEEAARRAEIWREAGTEWLLRVSGVPDASGFVGSHPSRVEAEAMESIRYAARRAQVPEDASGGSASVCHATECSVSTHFRGEENVYRVEVGYFDETSAVSQFELRVNGKSRAHWENRRLAGSGGAWEPSGALADRFVVNGIRLKSGDVVEVRGMGGEAPLDFVEITRDPRWN</sequence>
<evidence type="ECO:0000259" key="3">
    <source>
        <dbReference type="Pfam" id="PF03648"/>
    </source>
</evidence>
<dbReference type="Gene3D" id="3.90.1330.10">
    <property type="entry name" value="Alpha-glucuronidase, C-terminal domain"/>
    <property type="match status" value="1"/>
</dbReference>
<dbReference type="GO" id="GO:0033939">
    <property type="term" value="F:xylan alpha-1,2-glucuronosidase activity"/>
    <property type="evidence" value="ECO:0007669"/>
    <property type="project" value="TreeGrafter"/>
</dbReference>
<dbReference type="InterPro" id="IPR037054">
    <property type="entry name" value="A-glucoronidase_C_sf"/>
</dbReference>
<evidence type="ECO:0000259" key="4">
    <source>
        <dbReference type="Pfam" id="PF07477"/>
    </source>
</evidence>
<feature type="domain" description="Glycosyl hydrolase family 67 C-terminal" evidence="4">
    <location>
        <begin position="350"/>
        <end position="561"/>
    </location>
</feature>
<protein>
    <submittedName>
        <fullName evidence="5">Alpha-glucuronidase</fullName>
    </submittedName>
</protein>
<gene>
    <name evidence="5" type="ordered locus">Terro_0123</name>
</gene>
<dbReference type="RefSeq" id="WP_014784043.1">
    <property type="nucleotide sequence ID" value="NC_018014.1"/>
</dbReference>
<proteinExistence type="predicted"/>
<keyword evidence="2" id="KW-0732">Signal</keyword>
<dbReference type="Gene3D" id="3.30.379.10">
    <property type="entry name" value="Chitobiase/beta-hexosaminidase domain 2-like"/>
    <property type="match status" value="1"/>
</dbReference>
<evidence type="ECO:0000313" key="6">
    <source>
        <dbReference type="Proteomes" id="UP000006056"/>
    </source>
</evidence>
<dbReference type="Pfam" id="PF03648">
    <property type="entry name" value="Glyco_hydro_67N"/>
    <property type="match status" value="1"/>
</dbReference>
<name>I3ZB56_TERRK</name>
<feature type="signal peptide" evidence="2">
    <location>
        <begin position="1"/>
        <end position="28"/>
    </location>
</feature>
<feature type="domain" description="Alpha glucuronidase N-terminal" evidence="3">
    <location>
        <begin position="43"/>
        <end position="168"/>
    </location>
</feature>
<dbReference type="KEGG" id="trs:Terro_0123"/>
<reference evidence="5 6" key="1">
    <citation type="submission" date="2012-06" db="EMBL/GenBank/DDBJ databases">
        <title>Complete genome of Terriglobus roseus DSM 18391.</title>
        <authorList>
            <consortium name="US DOE Joint Genome Institute (JGI-PGF)"/>
            <person name="Lucas S."/>
            <person name="Copeland A."/>
            <person name="Lapidus A."/>
            <person name="Glavina del Rio T."/>
            <person name="Dalin E."/>
            <person name="Tice H."/>
            <person name="Bruce D."/>
            <person name="Goodwin L."/>
            <person name="Pitluck S."/>
            <person name="Peters L."/>
            <person name="Mikhailova N."/>
            <person name="Munk A.C.C."/>
            <person name="Kyrpides N."/>
            <person name="Mavromatis K."/>
            <person name="Ivanova N."/>
            <person name="Brettin T."/>
            <person name="Detter J.C."/>
            <person name="Han C."/>
            <person name="Larimer F."/>
            <person name="Land M."/>
            <person name="Hauser L."/>
            <person name="Markowitz V."/>
            <person name="Cheng J.-F."/>
            <person name="Hugenholtz P."/>
            <person name="Woyke T."/>
            <person name="Wu D."/>
            <person name="Brambilla E."/>
            <person name="Klenk H.-P."/>
            <person name="Eisen J.A."/>
        </authorList>
    </citation>
    <scope>NUCLEOTIDE SEQUENCE [LARGE SCALE GENOMIC DNA]</scope>
    <source>
        <strain evidence="6">DSM 18391 / NRRL B-41598 / KBS 63</strain>
    </source>
</reference>